<dbReference type="RefSeq" id="WP_188952105.1">
    <property type="nucleotide sequence ID" value="NZ_BMIB01000002.1"/>
</dbReference>
<organism evidence="1 2">
    <name type="scientific">Filimonas zeae</name>
    <dbReference type="NCBI Taxonomy" id="1737353"/>
    <lineage>
        <taxon>Bacteria</taxon>
        <taxon>Pseudomonadati</taxon>
        <taxon>Bacteroidota</taxon>
        <taxon>Chitinophagia</taxon>
        <taxon>Chitinophagales</taxon>
        <taxon>Chitinophagaceae</taxon>
        <taxon>Filimonas</taxon>
    </lineage>
</organism>
<comment type="caution">
    <text evidence="1">The sequence shown here is derived from an EMBL/GenBank/DDBJ whole genome shotgun (WGS) entry which is preliminary data.</text>
</comment>
<reference evidence="1" key="2">
    <citation type="submission" date="2020-09" db="EMBL/GenBank/DDBJ databases">
        <authorList>
            <person name="Sun Q."/>
            <person name="Zhou Y."/>
        </authorList>
    </citation>
    <scope>NUCLEOTIDE SEQUENCE</scope>
    <source>
        <strain evidence="1">CGMCC 1.15290</strain>
    </source>
</reference>
<reference evidence="1" key="1">
    <citation type="journal article" date="2014" name="Int. J. Syst. Evol. Microbiol.">
        <title>Complete genome sequence of Corynebacterium casei LMG S-19264T (=DSM 44701T), isolated from a smear-ripened cheese.</title>
        <authorList>
            <consortium name="US DOE Joint Genome Institute (JGI-PGF)"/>
            <person name="Walter F."/>
            <person name="Albersmeier A."/>
            <person name="Kalinowski J."/>
            <person name="Ruckert C."/>
        </authorList>
    </citation>
    <scope>NUCLEOTIDE SEQUENCE</scope>
    <source>
        <strain evidence="1">CGMCC 1.15290</strain>
    </source>
</reference>
<evidence type="ECO:0000313" key="1">
    <source>
        <dbReference type="EMBL" id="GGH67247.1"/>
    </source>
</evidence>
<name>A0A917IZ22_9BACT</name>
<dbReference type="Gene3D" id="3.20.20.370">
    <property type="entry name" value="Glycoside hydrolase/deacetylase"/>
    <property type="match status" value="1"/>
</dbReference>
<dbReference type="EMBL" id="BMIB01000002">
    <property type="protein sequence ID" value="GGH67247.1"/>
    <property type="molecule type" value="Genomic_DNA"/>
</dbReference>
<evidence type="ECO:0000313" key="2">
    <source>
        <dbReference type="Proteomes" id="UP000627292"/>
    </source>
</evidence>
<gene>
    <name evidence="1" type="ORF">GCM10011379_22320</name>
</gene>
<dbReference type="Proteomes" id="UP000627292">
    <property type="component" value="Unassembled WGS sequence"/>
</dbReference>
<sequence length="128" mass="14668">MLHEMGYNYARAGNSQYFNPATYSLLELPSYTMGSTEKLLTRTRKAPEELQPGQILIFTIHGVPDILHPDYTTTPEHLESFLQLIQQRHYKVIALRELGEYLPKASVNVTAPCLATEDVFYDDHLGRR</sequence>
<protein>
    <submittedName>
        <fullName evidence="1">Uncharacterized protein</fullName>
    </submittedName>
</protein>
<dbReference type="AlphaFoldDB" id="A0A917IZ22"/>
<proteinExistence type="predicted"/>
<keyword evidence="2" id="KW-1185">Reference proteome</keyword>
<accession>A0A917IZ22</accession>